<organism evidence="1 2">
    <name type="scientific">Lebetimonas natsushimae</name>
    <dbReference type="NCBI Taxonomy" id="1936991"/>
    <lineage>
        <taxon>Bacteria</taxon>
        <taxon>Pseudomonadati</taxon>
        <taxon>Campylobacterota</taxon>
        <taxon>Epsilonproteobacteria</taxon>
        <taxon>Nautiliales</taxon>
        <taxon>Nautiliaceae</taxon>
        <taxon>Lebetimonas</taxon>
    </lineage>
</organism>
<protein>
    <recommendedName>
        <fullName evidence="3">Lipoprotein</fullName>
    </recommendedName>
</protein>
<gene>
    <name evidence="1" type="ORF">LNAT_P0874</name>
</gene>
<evidence type="ECO:0000313" key="1">
    <source>
        <dbReference type="EMBL" id="GAX87578.1"/>
    </source>
</evidence>
<reference evidence="1 2" key="1">
    <citation type="journal article" date="2017" name="Syst. Appl. Microbiol.">
        <title>Lebetimonas natsushimae sp. nov., a novel strictly anaerobic, moderately thermophilic chemoautotroph isolated from a deep-sea hydrothermal vent polychaete nest in the Mid-Okinawa Trough.</title>
        <authorList>
            <person name="Nagata R."/>
            <person name="Takaki Y."/>
            <person name="Tame A."/>
            <person name="Nunoura T."/>
            <person name="Muto H."/>
            <person name="Mino S."/>
            <person name="Sawayama S."/>
            <person name="Takai K."/>
            <person name="Nakagawa S."/>
        </authorList>
    </citation>
    <scope>NUCLEOTIDE SEQUENCE [LARGE SCALE GENOMIC DNA]</scope>
    <source>
        <strain evidence="1 2">HS1857</strain>
    </source>
</reference>
<sequence>MIKYLLCCFHIIIISIFLGCGYKADPVWPGNEKNITEEINSSDLKIIEINNTMEIK</sequence>
<comment type="caution">
    <text evidence="1">The sequence shown here is derived from an EMBL/GenBank/DDBJ whole genome shotgun (WGS) entry which is preliminary data.</text>
</comment>
<dbReference type="EMBL" id="BDME01000001">
    <property type="protein sequence ID" value="GAX87578.1"/>
    <property type="molecule type" value="Genomic_DNA"/>
</dbReference>
<dbReference type="AlphaFoldDB" id="A0A292YCZ8"/>
<name>A0A292YCZ8_9BACT</name>
<proteinExistence type="predicted"/>
<dbReference type="Proteomes" id="UP000217944">
    <property type="component" value="Unassembled WGS sequence"/>
</dbReference>
<keyword evidence="2" id="KW-1185">Reference proteome</keyword>
<dbReference type="PROSITE" id="PS51257">
    <property type="entry name" value="PROKAR_LIPOPROTEIN"/>
    <property type="match status" value="1"/>
</dbReference>
<evidence type="ECO:0008006" key="3">
    <source>
        <dbReference type="Google" id="ProtNLM"/>
    </source>
</evidence>
<evidence type="ECO:0000313" key="2">
    <source>
        <dbReference type="Proteomes" id="UP000217944"/>
    </source>
</evidence>
<accession>A0A292YCZ8</accession>